<feature type="binding site" evidence="8">
    <location>
        <position position="173"/>
    </location>
    <ligand>
        <name>substrate</name>
    </ligand>
</feature>
<dbReference type="SUPFAM" id="SSF53633">
    <property type="entry name" value="Carbamate kinase-like"/>
    <property type="match status" value="1"/>
</dbReference>
<feature type="binding site" evidence="8">
    <location>
        <position position="161"/>
    </location>
    <ligand>
        <name>substrate</name>
    </ligand>
</feature>
<evidence type="ECO:0000256" key="1">
    <source>
        <dbReference type="ARBA" id="ARBA00022490"/>
    </source>
</evidence>
<dbReference type="Proteomes" id="UP000010953">
    <property type="component" value="Unassembled WGS sequence"/>
</dbReference>
<keyword evidence="7 8" id="KW-0067">ATP-binding</keyword>
<dbReference type="FunCoup" id="M7XJS9">
    <property type="interactions" value="341"/>
</dbReference>
<dbReference type="SUPFAM" id="SSF88697">
    <property type="entry name" value="PUA domain-like"/>
    <property type="match status" value="1"/>
</dbReference>
<evidence type="ECO:0000313" key="11">
    <source>
        <dbReference type="Proteomes" id="UP000010953"/>
    </source>
</evidence>
<dbReference type="CDD" id="cd04242">
    <property type="entry name" value="AAK_G5K_ProB"/>
    <property type="match status" value="1"/>
</dbReference>
<comment type="function">
    <text evidence="8">Catalyzes the transfer of a phosphate group to glutamate to form L-glutamate 5-phosphate.</text>
</comment>
<reference evidence="10" key="1">
    <citation type="submission" date="2013-01" db="EMBL/GenBank/DDBJ databases">
        <title>Genome assembly of Mariniradius saccharolyticus AK6.</title>
        <authorList>
            <person name="Vaidya B."/>
            <person name="Khatri I."/>
            <person name="Tanuku N.R.S."/>
            <person name="Subramanian S."/>
            <person name="Pinnaka A."/>
        </authorList>
    </citation>
    <scope>NUCLEOTIDE SEQUENCE [LARGE SCALE GENOMIC DNA]</scope>
    <source>
        <strain evidence="10">AK6</strain>
    </source>
</reference>
<keyword evidence="6 8" id="KW-0418">Kinase</keyword>
<dbReference type="UniPathway" id="UPA00098">
    <property type="reaction ID" value="UER00359"/>
</dbReference>
<comment type="catalytic activity">
    <reaction evidence="8">
        <text>L-glutamate + ATP = L-glutamyl 5-phosphate + ADP</text>
        <dbReference type="Rhea" id="RHEA:14877"/>
        <dbReference type="ChEBI" id="CHEBI:29985"/>
        <dbReference type="ChEBI" id="CHEBI:30616"/>
        <dbReference type="ChEBI" id="CHEBI:58274"/>
        <dbReference type="ChEBI" id="CHEBI:456216"/>
        <dbReference type="EC" id="2.7.2.11"/>
    </reaction>
</comment>
<evidence type="ECO:0000313" key="10">
    <source>
        <dbReference type="EMBL" id="EMS35094.1"/>
    </source>
</evidence>
<dbReference type="Gene3D" id="3.40.1160.10">
    <property type="entry name" value="Acetylglutamate kinase-like"/>
    <property type="match status" value="2"/>
</dbReference>
<dbReference type="InterPro" id="IPR036393">
    <property type="entry name" value="AceGlu_kinase-like_sf"/>
</dbReference>
<proteinExistence type="inferred from homology"/>
<dbReference type="EMBL" id="AMZY02000003">
    <property type="protein sequence ID" value="EMS35094.1"/>
    <property type="molecule type" value="Genomic_DNA"/>
</dbReference>
<evidence type="ECO:0000256" key="2">
    <source>
        <dbReference type="ARBA" id="ARBA00022605"/>
    </source>
</evidence>
<dbReference type="InterPro" id="IPR001057">
    <property type="entry name" value="Glu/AcGlu_kinase"/>
</dbReference>
<dbReference type="SMART" id="SM00359">
    <property type="entry name" value="PUA"/>
    <property type="match status" value="1"/>
</dbReference>
<dbReference type="InterPro" id="IPR011529">
    <property type="entry name" value="Glu_5kinase"/>
</dbReference>
<dbReference type="PIRSF" id="PIRSF000729">
    <property type="entry name" value="GK"/>
    <property type="match status" value="1"/>
</dbReference>
<dbReference type="InterPro" id="IPR001048">
    <property type="entry name" value="Asp/Glu/Uridylate_kinase"/>
</dbReference>
<keyword evidence="2 8" id="KW-0028">Amino-acid biosynthesis</keyword>
<feature type="binding site" evidence="8">
    <location>
        <position position="34"/>
    </location>
    <ligand>
        <name>ATP</name>
        <dbReference type="ChEBI" id="CHEBI:30616"/>
    </ligand>
</feature>
<dbReference type="GO" id="GO:0004349">
    <property type="term" value="F:glutamate 5-kinase activity"/>
    <property type="evidence" value="ECO:0007669"/>
    <property type="project" value="UniProtKB-UniRule"/>
</dbReference>
<dbReference type="InterPro" id="IPR036974">
    <property type="entry name" value="PUA_sf"/>
</dbReference>
<keyword evidence="4 8" id="KW-0808">Transferase</keyword>
<dbReference type="GO" id="GO:0005829">
    <property type="term" value="C:cytosol"/>
    <property type="evidence" value="ECO:0007669"/>
    <property type="project" value="TreeGrafter"/>
</dbReference>
<dbReference type="STRING" id="1239962.C943_02987"/>
<evidence type="ECO:0000256" key="8">
    <source>
        <dbReference type="HAMAP-Rule" id="MF_00456"/>
    </source>
</evidence>
<comment type="subcellular location">
    <subcellularLocation>
        <location evidence="8">Cytoplasm</location>
    </subcellularLocation>
</comment>
<comment type="caution">
    <text evidence="8">Lacks conserved residue(s) required for the propagation of feature annotation.</text>
</comment>
<feature type="domain" description="PUA" evidence="9">
    <location>
        <begin position="300"/>
        <end position="373"/>
    </location>
</feature>
<comment type="caution">
    <text evidence="10">The sequence shown here is derived from an EMBL/GenBank/DDBJ whole genome shotgun (WGS) entry which is preliminary data.</text>
</comment>
<accession>M7XJS9</accession>
<gene>
    <name evidence="8" type="primary">proB</name>
    <name evidence="10" type="ORF">C943_02987</name>
</gene>
<dbReference type="NCBIfam" id="TIGR01027">
    <property type="entry name" value="proB"/>
    <property type="match status" value="1"/>
</dbReference>
<dbReference type="InParanoid" id="M7XJS9"/>
<dbReference type="Pfam" id="PF00696">
    <property type="entry name" value="AA_kinase"/>
    <property type="match status" value="1"/>
</dbReference>
<dbReference type="Gene3D" id="2.30.130.10">
    <property type="entry name" value="PUA domain"/>
    <property type="match status" value="1"/>
</dbReference>
<dbReference type="GO" id="GO:0003723">
    <property type="term" value="F:RNA binding"/>
    <property type="evidence" value="ECO:0007669"/>
    <property type="project" value="InterPro"/>
</dbReference>
<keyword evidence="11" id="KW-1185">Reference proteome</keyword>
<dbReference type="CDD" id="cd21157">
    <property type="entry name" value="PUA_G5K"/>
    <property type="match status" value="1"/>
</dbReference>
<comment type="pathway">
    <text evidence="8">Amino-acid biosynthesis; L-proline biosynthesis; L-glutamate 5-semialdehyde from L-glutamate: step 1/2.</text>
</comment>
<keyword evidence="1 8" id="KW-0963">Cytoplasm</keyword>
<keyword evidence="3 8" id="KW-0641">Proline biosynthesis</keyword>
<organism evidence="10 11">
    <name type="scientific">Mariniradius saccharolyticus AK6</name>
    <dbReference type="NCBI Taxonomy" id="1239962"/>
    <lineage>
        <taxon>Bacteria</taxon>
        <taxon>Pseudomonadati</taxon>
        <taxon>Bacteroidota</taxon>
        <taxon>Cytophagia</taxon>
        <taxon>Cytophagales</taxon>
        <taxon>Cyclobacteriaceae</taxon>
        <taxon>Mariniradius</taxon>
    </lineage>
</organism>
<evidence type="ECO:0000256" key="6">
    <source>
        <dbReference type="ARBA" id="ARBA00022777"/>
    </source>
</evidence>
<feature type="binding site" evidence="8">
    <location>
        <position position="74"/>
    </location>
    <ligand>
        <name>substrate</name>
    </ligand>
</feature>
<dbReference type="GO" id="GO:0005524">
    <property type="term" value="F:ATP binding"/>
    <property type="evidence" value="ECO:0007669"/>
    <property type="project" value="UniProtKB-KW"/>
</dbReference>
<dbReference type="FunFam" id="3.40.1160.10:FF:000040">
    <property type="entry name" value="Glutamate 5-kinase"/>
    <property type="match status" value="1"/>
</dbReference>
<dbReference type="GO" id="GO:0055129">
    <property type="term" value="P:L-proline biosynthetic process"/>
    <property type="evidence" value="ECO:0007669"/>
    <property type="project" value="UniProtKB-UniRule"/>
</dbReference>
<dbReference type="PRINTS" id="PR00474">
    <property type="entry name" value="GLU5KINASE"/>
</dbReference>
<dbReference type="InterPro" id="IPR005715">
    <property type="entry name" value="Glu_5kinase/COase_Synthase"/>
</dbReference>
<sequence>MSFFKIKVPFGLILWGIFNNHCKMPHFPKLLVVKIGSNVLTNPEGKPDLARMESIARQVAELKAKGIKIVLVSSGAVAFGRKEIQLHEKTEAVLKKQIWASVGQVELIHTYKTLFAQHHLAVSQILVTKEDFRDRRHYLNMRNCILGLLQQGIIPIVNENDTVAITELMFTDNDELASLTSSMINADSLVILSNVDGIYEGPPSEPNSKLIPIIGSRLEDIGQFISPVKSSFGRGGMLTKSSMARKAADLGIRVWIANGKRDNILLDIWEEKAPSTFFEPKSSKHSPKKWLAHGDQYFKGEVTVNDGARLALFSEKISSLLPVGIIQVKGEFSKGDIILILDEKGKKLGLGKAEYASSLIQERIGLKNQKPFIHYDYLYLIQNA</sequence>
<keyword evidence="5 8" id="KW-0547">Nucleotide-binding</keyword>
<evidence type="ECO:0000256" key="3">
    <source>
        <dbReference type="ARBA" id="ARBA00022650"/>
    </source>
</evidence>
<dbReference type="PANTHER" id="PTHR43654:SF1">
    <property type="entry name" value="ISOPENTENYL PHOSPHATE KINASE"/>
    <property type="match status" value="1"/>
</dbReference>
<dbReference type="PANTHER" id="PTHR43654">
    <property type="entry name" value="GLUTAMATE 5-KINASE"/>
    <property type="match status" value="1"/>
</dbReference>
<dbReference type="AlphaFoldDB" id="M7XJS9"/>
<protein>
    <recommendedName>
        <fullName evidence="8">Glutamate 5-kinase</fullName>
        <ecNumber evidence="8">2.7.2.11</ecNumber>
    </recommendedName>
    <alternativeName>
        <fullName evidence="8">Gamma-glutamyl kinase</fullName>
        <shortName evidence="8">GK</shortName>
    </alternativeName>
</protein>
<dbReference type="InterPro" id="IPR002478">
    <property type="entry name" value="PUA"/>
</dbReference>
<name>M7XJS9_9BACT</name>
<dbReference type="InterPro" id="IPR041739">
    <property type="entry name" value="G5K_ProB"/>
</dbReference>
<evidence type="ECO:0000259" key="9">
    <source>
        <dbReference type="SMART" id="SM00359"/>
    </source>
</evidence>
<dbReference type="eggNOG" id="COG0263">
    <property type="taxonomic scope" value="Bacteria"/>
</dbReference>
<comment type="similarity">
    <text evidence="8">Belongs to the glutamate 5-kinase family.</text>
</comment>
<evidence type="ECO:0000256" key="7">
    <source>
        <dbReference type="ARBA" id="ARBA00022840"/>
    </source>
</evidence>
<dbReference type="Pfam" id="PF01472">
    <property type="entry name" value="PUA"/>
    <property type="match status" value="1"/>
</dbReference>
<dbReference type="PROSITE" id="PS50890">
    <property type="entry name" value="PUA"/>
    <property type="match status" value="1"/>
</dbReference>
<dbReference type="HAMAP" id="MF_00456">
    <property type="entry name" value="ProB"/>
    <property type="match status" value="1"/>
</dbReference>
<dbReference type="InterPro" id="IPR015947">
    <property type="entry name" value="PUA-like_sf"/>
</dbReference>
<evidence type="ECO:0000256" key="5">
    <source>
        <dbReference type="ARBA" id="ARBA00022741"/>
    </source>
</evidence>
<dbReference type="EC" id="2.7.2.11" evidence="8"/>
<evidence type="ECO:0000256" key="4">
    <source>
        <dbReference type="ARBA" id="ARBA00022679"/>
    </source>
</evidence>